<evidence type="ECO:0000256" key="2">
    <source>
        <dbReference type="ARBA" id="ARBA00010211"/>
    </source>
</evidence>
<keyword evidence="9 13" id="KW-0585">Phenylalanine catabolism</keyword>
<evidence type="ECO:0000259" key="15">
    <source>
        <dbReference type="Pfam" id="PF01557"/>
    </source>
</evidence>
<feature type="binding site" evidence="12">
    <location>
        <position position="248"/>
    </location>
    <ligand>
        <name>Ca(2+)</name>
        <dbReference type="ChEBI" id="CHEBI:29108"/>
    </ligand>
</feature>
<dbReference type="OrthoDB" id="9971669at2759"/>
<dbReference type="UniPathway" id="UPA00139">
    <property type="reaction ID" value="UER00341"/>
</dbReference>
<dbReference type="GO" id="GO:0006559">
    <property type="term" value="P:L-phenylalanine catabolic process"/>
    <property type="evidence" value="ECO:0007669"/>
    <property type="project" value="UniProtKB-UniRule"/>
</dbReference>
<evidence type="ECO:0000313" key="18">
    <source>
        <dbReference type="Proteomes" id="UP000785679"/>
    </source>
</evidence>
<feature type="binding site" evidence="12">
    <location>
        <position position="300"/>
    </location>
    <ligand>
        <name>Mg(2+)</name>
        <dbReference type="ChEBI" id="CHEBI:18420"/>
    </ligand>
</feature>
<keyword evidence="14" id="KW-1133">Transmembrane helix</keyword>
<comment type="pathway">
    <text evidence="1 13">Amino-acid degradation; L-phenylalanine degradation; acetoacetate and fumarate from L-phenylalanine: step 6/6.</text>
</comment>
<reference evidence="17" key="1">
    <citation type="submission" date="2019-06" db="EMBL/GenBank/DDBJ databases">
        <authorList>
            <person name="Zheng W."/>
        </authorList>
    </citation>
    <scope>NUCLEOTIDE SEQUENCE</scope>
    <source>
        <strain evidence="17">QDHG01</strain>
    </source>
</reference>
<feature type="binding site" evidence="11">
    <location>
        <position position="291"/>
    </location>
    <ligand>
        <name>substrate</name>
    </ligand>
</feature>
<proteinExistence type="inferred from homology"/>
<accession>A0A8J8NYV2</accession>
<feature type="binding site" evidence="11">
    <location>
        <position position="398"/>
    </location>
    <ligand>
        <name>substrate</name>
    </ligand>
</feature>
<dbReference type="NCBIfam" id="TIGR01266">
    <property type="entry name" value="fum_ac_acetase"/>
    <property type="match status" value="1"/>
</dbReference>
<dbReference type="InterPro" id="IPR011234">
    <property type="entry name" value="Fumarylacetoacetase-like_C"/>
</dbReference>
<dbReference type="EMBL" id="RRYP01002495">
    <property type="protein sequence ID" value="TNV84712.1"/>
    <property type="molecule type" value="Genomic_DNA"/>
</dbReference>
<feature type="domain" description="Fumarylacetoacetase-like C-terminal" evidence="15">
    <location>
        <begin position="172"/>
        <end position="455"/>
    </location>
</feature>
<dbReference type="Gene3D" id="2.30.30.230">
    <property type="entry name" value="Fumarylacetoacetase, N-terminal domain"/>
    <property type="match status" value="1"/>
</dbReference>
<keyword evidence="7 12" id="KW-0460">Magnesium</keyword>
<evidence type="ECO:0000256" key="14">
    <source>
        <dbReference type="SAM" id="Phobius"/>
    </source>
</evidence>
<comment type="caution">
    <text evidence="17">The sequence shown here is derived from an EMBL/GenBank/DDBJ whole genome shotgun (WGS) entry which is preliminary data.</text>
</comment>
<dbReference type="GO" id="GO:1902000">
    <property type="term" value="P:homogentisate catabolic process"/>
    <property type="evidence" value="ECO:0007669"/>
    <property type="project" value="TreeGrafter"/>
</dbReference>
<evidence type="ECO:0000259" key="16">
    <source>
        <dbReference type="Pfam" id="PF09298"/>
    </source>
</evidence>
<dbReference type="EC" id="3.7.1.2" evidence="3 13"/>
<name>A0A8J8NYV2_HALGN</name>
<evidence type="ECO:0000256" key="12">
    <source>
        <dbReference type="PIRSR" id="PIRSR605959-3"/>
    </source>
</evidence>
<feature type="binding site" evidence="11">
    <location>
        <position position="287"/>
    </location>
    <ligand>
        <name>substrate</name>
    </ligand>
</feature>
<dbReference type="Proteomes" id="UP000785679">
    <property type="component" value="Unassembled WGS sequence"/>
</dbReference>
<keyword evidence="8 13" id="KW-0828">Tyrosine catabolism</keyword>
<dbReference type="InterPro" id="IPR015377">
    <property type="entry name" value="Fumarylacetoacetase_N"/>
</dbReference>
<comment type="similarity">
    <text evidence="2 13">Belongs to the FAH family.</text>
</comment>
<sequence>MAIEFLKLSIISSAITALTFYLIGLIIYCEDIEKLATNNSLIIPKSTNGESVIPYNKGETDFPIQNIPFGIFSDQGTQRKRPCTRIGGYVIDLEILEQNNYFLGLCTQSNMFAGATTLNPFLQSGPNCWHLIRITLIKLFSPQAELTNLLRLNVIHNFESVSMSLPVYTRSFTDFYSSRYHAVNVGTLFRGPQNALNPNWEEMPIAYNGRASSLVVSGTGVRRPNGQVKGTDGQVQYKASEKLDFEVEIAAVIGKASEIGMPVKIKEAMEHVFGFVMLNDWSARDIQQWEYVPLGPFNSKNFATTISPWIVTIEALQPFMVEMESQQPVPFASYLKQSFSHTFDINLKVYLKPHQSHQPALLSTVNYRDLHWSLAQQLAHLTVSGANLEIGDLIGSGTISGAEQVGSMLEMSKNGGIAVKVGEDVERKWIEDGDQVVIKGYSEKQGLRIGFGECSGQIIQSLLI</sequence>
<keyword evidence="4 12" id="KW-0479">Metal-binding</keyword>
<feature type="binding site" evidence="12">
    <location>
        <position position="174"/>
    </location>
    <ligand>
        <name>Ca(2+)</name>
        <dbReference type="ChEBI" id="CHEBI:29108"/>
    </ligand>
</feature>
<dbReference type="InterPro" id="IPR036462">
    <property type="entry name" value="Fumarylacetoacetase_N_sf"/>
</dbReference>
<evidence type="ECO:0000256" key="5">
    <source>
        <dbReference type="ARBA" id="ARBA00022801"/>
    </source>
</evidence>
<dbReference type="GO" id="GO:0046872">
    <property type="term" value="F:metal ion binding"/>
    <property type="evidence" value="ECO:0007669"/>
    <property type="project" value="UniProtKB-UniRule"/>
</dbReference>
<dbReference type="SUPFAM" id="SSF56529">
    <property type="entry name" value="FAH"/>
    <property type="match status" value="1"/>
</dbReference>
<feature type="binding site" evidence="11">
    <location>
        <position position="190"/>
    </location>
    <ligand>
        <name>substrate</name>
    </ligand>
</feature>
<dbReference type="PANTHER" id="PTHR43069:SF2">
    <property type="entry name" value="FUMARYLACETOACETASE"/>
    <property type="match status" value="1"/>
</dbReference>
<keyword evidence="14" id="KW-0812">Transmembrane</keyword>
<dbReference type="AlphaFoldDB" id="A0A8J8NYV2"/>
<evidence type="ECO:0000313" key="17">
    <source>
        <dbReference type="EMBL" id="TNV84712.1"/>
    </source>
</evidence>
<comment type="cofactor">
    <cofactor evidence="13">
        <name>Mg(2+)</name>
        <dbReference type="ChEBI" id="CHEBI:18420"/>
    </cofactor>
    <cofactor evidence="13">
        <name>Ca(2+)</name>
        <dbReference type="ChEBI" id="CHEBI:29108"/>
    </cofactor>
</comment>
<keyword evidence="5 13" id="KW-0378">Hydrolase</keyword>
<dbReference type="Pfam" id="PF09298">
    <property type="entry name" value="FAA_hydrolase_N"/>
    <property type="match status" value="1"/>
</dbReference>
<evidence type="ECO:0000256" key="13">
    <source>
        <dbReference type="RuleBase" id="RU366008"/>
    </source>
</evidence>
<feature type="binding site" evidence="12">
    <location>
        <position position="280"/>
    </location>
    <ligand>
        <name>Mg(2+)</name>
        <dbReference type="ChEBI" id="CHEBI:18420"/>
    </ligand>
</feature>
<gene>
    <name evidence="17" type="ORF">FGO68_gene2204</name>
</gene>
<dbReference type="InterPro" id="IPR005959">
    <property type="entry name" value="Fumarylacetoacetase"/>
</dbReference>
<evidence type="ECO:0000256" key="9">
    <source>
        <dbReference type="ARBA" id="ARBA00023232"/>
    </source>
</evidence>
<evidence type="ECO:0000256" key="3">
    <source>
        <dbReference type="ARBA" id="ARBA00012094"/>
    </source>
</evidence>
<dbReference type="PANTHER" id="PTHR43069">
    <property type="entry name" value="FUMARYLACETOACETASE"/>
    <property type="match status" value="1"/>
</dbReference>
<comment type="catalytic activity">
    <reaction evidence="13">
        <text>4-fumarylacetoacetate + H2O = acetoacetate + fumarate + H(+)</text>
        <dbReference type="Rhea" id="RHEA:10244"/>
        <dbReference type="ChEBI" id="CHEBI:13705"/>
        <dbReference type="ChEBI" id="CHEBI:15377"/>
        <dbReference type="ChEBI" id="CHEBI:15378"/>
        <dbReference type="ChEBI" id="CHEBI:18034"/>
        <dbReference type="ChEBI" id="CHEBI:29806"/>
        <dbReference type="EC" id="3.7.1.2"/>
    </reaction>
</comment>
<keyword evidence="6 12" id="KW-0106">Calcium</keyword>
<evidence type="ECO:0000256" key="4">
    <source>
        <dbReference type="ARBA" id="ARBA00022723"/>
    </source>
</evidence>
<protein>
    <recommendedName>
        <fullName evidence="3 13">Fumarylacetoacetase</fullName>
        <ecNumber evidence="3 13">3.7.1.2</ecNumber>
    </recommendedName>
    <alternativeName>
        <fullName evidence="13">Fumarylacetoacetate hydrolase</fullName>
    </alternativeName>
</protein>
<dbReference type="Gene3D" id="3.90.850.10">
    <property type="entry name" value="Fumarylacetoacetase-like, C-terminal domain"/>
    <property type="match status" value="1"/>
</dbReference>
<evidence type="ECO:0000256" key="11">
    <source>
        <dbReference type="PIRSR" id="PIRSR605959-2"/>
    </source>
</evidence>
<evidence type="ECO:0000256" key="1">
    <source>
        <dbReference type="ARBA" id="ARBA00004782"/>
    </source>
</evidence>
<dbReference type="GO" id="GO:0006572">
    <property type="term" value="P:L-tyrosine catabolic process"/>
    <property type="evidence" value="ECO:0007669"/>
    <property type="project" value="UniProtKB-UniRule"/>
</dbReference>
<dbReference type="Pfam" id="PF01557">
    <property type="entry name" value="FAA_hydrolase"/>
    <property type="match status" value="1"/>
</dbReference>
<evidence type="ECO:0000256" key="7">
    <source>
        <dbReference type="ARBA" id="ARBA00022842"/>
    </source>
</evidence>
<feature type="active site" description="Proton acceptor" evidence="10">
    <location>
        <position position="181"/>
    </location>
</feature>
<evidence type="ECO:0000256" key="6">
    <source>
        <dbReference type="ARBA" id="ARBA00022837"/>
    </source>
</evidence>
<evidence type="ECO:0000256" key="10">
    <source>
        <dbReference type="PIRSR" id="PIRSR605959-1"/>
    </source>
</evidence>
<feature type="transmembrane region" description="Helical" evidence="14">
    <location>
        <begin position="5"/>
        <end position="28"/>
    </location>
</feature>
<dbReference type="GO" id="GO:0004334">
    <property type="term" value="F:fumarylacetoacetase activity"/>
    <property type="evidence" value="ECO:0007669"/>
    <property type="project" value="UniProtKB-UniRule"/>
</dbReference>
<feature type="domain" description="Fumarylacetoacetase N-terminal" evidence="16">
    <location>
        <begin position="65"/>
        <end position="166"/>
    </location>
</feature>
<dbReference type="InterPro" id="IPR036663">
    <property type="entry name" value="Fumarylacetoacetase_C_sf"/>
</dbReference>
<dbReference type="SUPFAM" id="SSF63433">
    <property type="entry name" value="Fumarylacetoacetate hydrolase, FAH, N-terminal domain"/>
    <property type="match status" value="1"/>
</dbReference>
<feature type="binding site" evidence="12">
    <location>
        <position position="280"/>
    </location>
    <ligand>
        <name>Ca(2+)</name>
        <dbReference type="ChEBI" id="CHEBI:29108"/>
    </ligand>
</feature>
<evidence type="ECO:0000256" key="8">
    <source>
        <dbReference type="ARBA" id="ARBA00022878"/>
    </source>
</evidence>
<keyword evidence="18" id="KW-1185">Reference proteome</keyword>
<feature type="binding site" evidence="11">
    <location>
        <position position="176"/>
    </location>
    <ligand>
        <name>substrate</name>
    </ligand>
</feature>
<organism evidence="17 18">
    <name type="scientific">Halteria grandinella</name>
    <dbReference type="NCBI Taxonomy" id="5974"/>
    <lineage>
        <taxon>Eukaryota</taxon>
        <taxon>Sar</taxon>
        <taxon>Alveolata</taxon>
        <taxon>Ciliophora</taxon>
        <taxon>Intramacronucleata</taxon>
        <taxon>Spirotrichea</taxon>
        <taxon>Stichotrichia</taxon>
        <taxon>Sporadotrichida</taxon>
        <taxon>Halteriidae</taxon>
        <taxon>Halteria</taxon>
    </lineage>
</organism>
<keyword evidence="14" id="KW-0472">Membrane</keyword>
<feature type="binding site" evidence="12">
    <location>
        <position position="246"/>
    </location>
    <ligand>
        <name>Ca(2+)</name>
        <dbReference type="ChEBI" id="CHEBI:29108"/>
    </ligand>
</feature>
<feature type="binding site" evidence="12">
    <location>
        <position position="304"/>
    </location>
    <ligand>
        <name>Mg(2+)</name>
        <dbReference type="ChEBI" id="CHEBI:18420"/>
    </ligand>
</feature>